<keyword evidence="1" id="KW-1133">Transmembrane helix</keyword>
<keyword evidence="3" id="KW-1185">Reference proteome</keyword>
<keyword evidence="1" id="KW-0812">Transmembrane</keyword>
<proteinExistence type="predicted"/>
<evidence type="ECO:0000313" key="2">
    <source>
        <dbReference type="EMBL" id="GFN92481.1"/>
    </source>
</evidence>
<feature type="transmembrane region" description="Helical" evidence="1">
    <location>
        <begin position="157"/>
        <end position="179"/>
    </location>
</feature>
<dbReference type="EMBL" id="BLXT01002252">
    <property type="protein sequence ID" value="GFN92481.1"/>
    <property type="molecule type" value="Genomic_DNA"/>
</dbReference>
<organism evidence="2 3">
    <name type="scientific">Plakobranchus ocellatus</name>
    <dbReference type="NCBI Taxonomy" id="259542"/>
    <lineage>
        <taxon>Eukaryota</taxon>
        <taxon>Metazoa</taxon>
        <taxon>Spiralia</taxon>
        <taxon>Lophotrochozoa</taxon>
        <taxon>Mollusca</taxon>
        <taxon>Gastropoda</taxon>
        <taxon>Heterobranchia</taxon>
        <taxon>Euthyneura</taxon>
        <taxon>Panpulmonata</taxon>
        <taxon>Sacoglossa</taxon>
        <taxon>Placobranchoidea</taxon>
        <taxon>Plakobranchidae</taxon>
        <taxon>Plakobranchus</taxon>
    </lineage>
</organism>
<dbReference type="AlphaFoldDB" id="A0AAV3ZD93"/>
<evidence type="ECO:0000313" key="3">
    <source>
        <dbReference type="Proteomes" id="UP000735302"/>
    </source>
</evidence>
<reference evidence="2 3" key="1">
    <citation type="journal article" date="2021" name="Elife">
        <title>Chloroplast acquisition without the gene transfer in kleptoplastic sea slugs, Plakobranchus ocellatus.</title>
        <authorList>
            <person name="Maeda T."/>
            <person name="Takahashi S."/>
            <person name="Yoshida T."/>
            <person name="Shimamura S."/>
            <person name="Takaki Y."/>
            <person name="Nagai Y."/>
            <person name="Toyoda A."/>
            <person name="Suzuki Y."/>
            <person name="Arimoto A."/>
            <person name="Ishii H."/>
            <person name="Satoh N."/>
            <person name="Nishiyama T."/>
            <person name="Hasebe M."/>
            <person name="Maruyama T."/>
            <person name="Minagawa J."/>
            <person name="Obokata J."/>
            <person name="Shigenobu S."/>
        </authorList>
    </citation>
    <scope>NUCLEOTIDE SEQUENCE [LARGE SCALE GENOMIC DNA]</scope>
</reference>
<protein>
    <submittedName>
        <fullName evidence="2">Uncharacterized protein</fullName>
    </submittedName>
</protein>
<keyword evidence="1" id="KW-0472">Membrane</keyword>
<accession>A0AAV3ZD93</accession>
<name>A0AAV3ZD93_9GAST</name>
<gene>
    <name evidence="2" type="ORF">PoB_001898700</name>
</gene>
<sequence length="220" mass="25102">MSVGKTHCQGKRQYMDKKLPIVSTNVKKKRQGRPKARSMDDIRKAAGPGWQRKHKIGGNGRHLQRAKSCSGWTSLQITKQPIFNNFINHDVCALNKTLMRMVLDNFHECVNTKSPSESGYYTCGEVAELKWCVLDYVSSHCDFATFWLLSQEMDRRIYRLFAGCVSFSGLLIFSVIKLLPETSYCLRRVYNYWPRSFGILVHGLDSVLCTAESCSVSQLC</sequence>
<dbReference type="Proteomes" id="UP000735302">
    <property type="component" value="Unassembled WGS sequence"/>
</dbReference>
<evidence type="ECO:0000256" key="1">
    <source>
        <dbReference type="SAM" id="Phobius"/>
    </source>
</evidence>
<comment type="caution">
    <text evidence="2">The sequence shown here is derived from an EMBL/GenBank/DDBJ whole genome shotgun (WGS) entry which is preliminary data.</text>
</comment>